<keyword evidence="3" id="KW-0238">DNA-binding</keyword>
<organism evidence="6 7">
    <name type="scientific">Sphingomonas lenta</name>
    <dbReference type="NCBI Taxonomy" id="1141887"/>
    <lineage>
        <taxon>Bacteria</taxon>
        <taxon>Pseudomonadati</taxon>
        <taxon>Pseudomonadota</taxon>
        <taxon>Alphaproteobacteria</taxon>
        <taxon>Sphingomonadales</taxon>
        <taxon>Sphingomonadaceae</taxon>
        <taxon>Sphingomonas</taxon>
    </lineage>
</organism>
<reference evidence="7" key="1">
    <citation type="submission" date="2017-09" db="EMBL/GenBank/DDBJ databases">
        <authorList>
            <person name="Feng G."/>
            <person name="Zhu H."/>
        </authorList>
    </citation>
    <scope>NUCLEOTIDE SEQUENCE [LARGE SCALE GENOMIC DNA]</scope>
    <source>
        <strain evidence="7">1PNM-20</strain>
    </source>
</reference>
<dbReference type="PANTHER" id="PTHR30427">
    <property type="entry name" value="TRANSCRIPTIONAL ACTIVATOR PROTEIN LYSR"/>
    <property type="match status" value="1"/>
</dbReference>
<dbReference type="RefSeq" id="WP_095999374.1">
    <property type="nucleotide sequence ID" value="NZ_NSLI01000005.1"/>
</dbReference>
<name>A0A2A2SBK1_9SPHN</name>
<sequence length="294" mass="31494">MNLRHIEIFHAVYVNGSVSAAARALNVSQPSVSKTLRHAEGQLGLELFQRTGGRLVPTEDAHALFSGVAEIQERVRALREVGRNLRLGAGTSLRVSALPSLALGPLPAAVARFLGRRPEVHFDLQTIHHDDLLRKLYERETDLAIASEVPLGAPLGSAWLGEGELVVLYREADMPDAPPRIELAQLAGRPFISLAASGPIGRAFTTELDRLGVELDEVASARTFYIAAALVRAGVGCTVVDGFTAEASLAPGLSMRPLKPSLTYDVHAVHLLDRPPSALAGEFLTTLSDVIEGR</sequence>
<accession>A0A2A2SBK1</accession>
<gene>
    <name evidence="6" type="ORF">CKY28_15925</name>
</gene>
<dbReference type="Gene3D" id="1.10.10.10">
    <property type="entry name" value="Winged helix-like DNA-binding domain superfamily/Winged helix DNA-binding domain"/>
    <property type="match status" value="1"/>
</dbReference>
<dbReference type="PANTHER" id="PTHR30427:SF1">
    <property type="entry name" value="TRANSCRIPTIONAL ACTIVATOR PROTEIN LYSR"/>
    <property type="match status" value="1"/>
</dbReference>
<evidence type="ECO:0000256" key="2">
    <source>
        <dbReference type="ARBA" id="ARBA00023015"/>
    </source>
</evidence>
<dbReference type="SUPFAM" id="SSF46785">
    <property type="entry name" value="Winged helix' DNA-binding domain"/>
    <property type="match status" value="1"/>
</dbReference>
<dbReference type="InterPro" id="IPR005119">
    <property type="entry name" value="LysR_subst-bd"/>
</dbReference>
<feature type="domain" description="HTH lysR-type" evidence="5">
    <location>
        <begin position="1"/>
        <end position="58"/>
    </location>
</feature>
<comment type="caution">
    <text evidence="6">The sequence shown here is derived from an EMBL/GenBank/DDBJ whole genome shotgun (WGS) entry which is preliminary data.</text>
</comment>
<evidence type="ECO:0000256" key="1">
    <source>
        <dbReference type="ARBA" id="ARBA00009437"/>
    </source>
</evidence>
<dbReference type="GO" id="GO:0009089">
    <property type="term" value="P:lysine biosynthetic process via diaminopimelate"/>
    <property type="evidence" value="ECO:0007669"/>
    <property type="project" value="TreeGrafter"/>
</dbReference>
<dbReference type="AlphaFoldDB" id="A0A2A2SBK1"/>
<dbReference type="Proteomes" id="UP000218151">
    <property type="component" value="Unassembled WGS sequence"/>
</dbReference>
<evidence type="ECO:0000313" key="7">
    <source>
        <dbReference type="Proteomes" id="UP000218151"/>
    </source>
</evidence>
<dbReference type="PROSITE" id="PS50931">
    <property type="entry name" value="HTH_LYSR"/>
    <property type="match status" value="1"/>
</dbReference>
<evidence type="ECO:0000256" key="4">
    <source>
        <dbReference type="ARBA" id="ARBA00023163"/>
    </source>
</evidence>
<dbReference type="InterPro" id="IPR000847">
    <property type="entry name" value="LysR_HTH_N"/>
</dbReference>
<evidence type="ECO:0000259" key="5">
    <source>
        <dbReference type="PROSITE" id="PS50931"/>
    </source>
</evidence>
<comment type="similarity">
    <text evidence="1">Belongs to the LysR transcriptional regulatory family.</text>
</comment>
<dbReference type="InterPro" id="IPR036388">
    <property type="entry name" value="WH-like_DNA-bd_sf"/>
</dbReference>
<dbReference type="PRINTS" id="PR00039">
    <property type="entry name" value="HTHLYSR"/>
</dbReference>
<dbReference type="Pfam" id="PF03466">
    <property type="entry name" value="LysR_substrate"/>
    <property type="match status" value="1"/>
</dbReference>
<keyword evidence="2" id="KW-0805">Transcription regulation</keyword>
<dbReference type="GO" id="GO:0043565">
    <property type="term" value="F:sequence-specific DNA binding"/>
    <property type="evidence" value="ECO:0007669"/>
    <property type="project" value="TreeGrafter"/>
</dbReference>
<dbReference type="InterPro" id="IPR036390">
    <property type="entry name" value="WH_DNA-bd_sf"/>
</dbReference>
<evidence type="ECO:0000313" key="6">
    <source>
        <dbReference type="EMBL" id="PAX06629.1"/>
    </source>
</evidence>
<protein>
    <submittedName>
        <fullName evidence="6">LysR family transcriptional regulator</fullName>
    </submittedName>
</protein>
<dbReference type="GO" id="GO:0003700">
    <property type="term" value="F:DNA-binding transcription factor activity"/>
    <property type="evidence" value="ECO:0007669"/>
    <property type="project" value="InterPro"/>
</dbReference>
<dbReference type="GO" id="GO:0010628">
    <property type="term" value="P:positive regulation of gene expression"/>
    <property type="evidence" value="ECO:0007669"/>
    <property type="project" value="TreeGrafter"/>
</dbReference>
<dbReference type="EMBL" id="NSLI01000005">
    <property type="protein sequence ID" value="PAX06629.1"/>
    <property type="molecule type" value="Genomic_DNA"/>
</dbReference>
<proteinExistence type="inferred from homology"/>
<keyword evidence="4" id="KW-0804">Transcription</keyword>
<dbReference type="Pfam" id="PF00126">
    <property type="entry name" value="HTH_1"/>
    <property type="match status" value="1"/>
</dbReference>
<dbReference type="Gene3D" id="3.40.190.290">
    <property type="match status" value="1"/>
</dbReference>
<dbReference type="OrthoDB" id="8479870at2"/>
<evidence type="ECO:0000256" key="3">
    <source>
        <dbReference type="ARBA" id="ARBA00023125"/>
    </source>
</evidence>
<dbReference type="SUPFAM" id="SSF53850">
    <property type="entry name" value="Periplasmic binding protein-like II"/>
    <property type="match status" value="1"/>
</dbReference>
<keyword evidence="7" id="KW-1185">Reference proteome</keyword>